<feature type="transmembrane region" description="Helical" evidence="1">
    <location>
        <begin position="409"/>
        <end position="431"/>
    </location>
</feature>
<feature type="non-terminal residue" evidence="2">
    <location>
        <position position="1"/>
    </location>
</feature>
<proteinExistence type="predicted"/>
<organism evidence="2 3">
    <name type="scientific">Ophiobolus disseminans</name>
    <dbReference type="NCBI Taxonomy" id="1469910"/>
    <lineage>
        <taxon>Eukaryota</taxon>
        <taxon>Fungi</taxon>
        <taxon>Dikarya</taxon>
        <taxon>Ascomycota</taxon>
        <taxon>Pezizomycotina</taxon>
        <taxon>Dothideomycetes</taxon>
        <taxon>Pleosporomycetidae</taxon>
        <taxon>Pleosporales</taxon>
        <taxon>Pleosporineae</taxon>
        <taxon>Phaeosphaeriaceae</taxon>
        <taxon>Ophiobolus</taxon>
    </lineage>
</organism>
<keyword evidence="1" id="KW-0472">Membrane</keyword>
<gene>
    <name evidence="2" type="ORF">CC86DRAFT_280201</name>
</gene>
<dbReference type="Proteomes" id="UP000799424">
    <property type="component" value="Unassembled WGS sequence"/>
</dbReference>
<protein>
    <recommendedName>
        <fullName evidence="4">Cora-domain-containing protein</fullName>
    </recommendedName>
</protein>
<name>A0A6A7AGY0_9PLEO</name>
<dbReference type="OrthoDB" id="5428055at2759"/>
<evidence type="ECO:0000313" key="3">
    <source>
        <dbReference type="Proteomes" id="UP000799424"/>
    </source>
</evidence>
<evidence type="ECO:0000256" key="1">
    <source>
        <dbReference type="SAM" id="Phobius"/>
    </source>
</evidence>
<reference evidence="2" key="1">
    <citation type="journal article" date="2020" name="Stud. Mycol.">
        <title>101 Dothideomycetes genomes: a test case for predicting lifestyles and emergence of pathogens.</title>
        <authorList>
            <person name="Haridas S."/>
            <person name="Albert R."/>
            <person name="Binder M."/>
            <person name="Bloem J."/>
            <person name="Labutti K."/>
            <person name="Salamov A."/>
            <person name="Andreopoulos B."/>
            <person name="Baker S."/>
            <person name="Barry K."/>
            <person name="Bills G."/>
            <person name="Bluhm B."/>
            <person name="Cannon C."/>
            <person name="Castanera R."/>
            <person name="Culley D."/>
            <person name="Daum C."/>
            <person name="Ezra D."/>
            <person name="Gonzalez J."/>
            <person name="Henrissat B."/>
            <person name="Kuo A."/>
            <person name="Liang C."/>
            <person name="Lipzen A."/>
            <person name="Lutzoni F."/>
            <person name="Magnuson J."/>
            <person name="Mondo S."/>
            <person name="Nolan M."/>
            <person name="Ohm R."/>
            <person name="Pangilinan J."/>
            <person name="Park H.-J."/>
            <person name="Ramirez L."/>
            <person name="Alfaro M."/>
            <person name="Sun H."/>
            <person name="Tritt A."/>
            <person name="Yoshinaga Y."/>
            <person name="Zwiers L.-H."/>
            <person name="Turgeon B."/>
            <person name="Goodwin S."/>
            <person name="Spatafora J."/>
            <person name="Crous P."/>
            <person name="Grigoriev I."/>
        </authorList>
    </citation>
    <scope>NUCLEOTIDE SEQUENCE</scope>
    <source>
        <strain evidence="2">CBS 113818</strain>
    </source>
</reference>
<sequence length="459" mass="52823">YLTRVTPDFISTMAETVSDYQVDALRDAVVKHISFATSLRVHMPSGYPTFWLEFHLPYLELREVDGESMTCMSRTNHETGTVLSDVSFLNIMSTQGSLSRYCLQRAHISVMICGSDNVQWVGYAFANNTVDEDGTENEEDEIEGSVDTDFAEDEDEGEVDLFASDDSDEVLDANIPIYDPREYWLRVVKLRLRLIVSKWEYLVYKVEKSVENQERRHGLILSRGPQSHDPGHMEKLLHWNMQTVHLLNELHGYLRPALRAWSRFSSPSGDKGFFSDITDSKATRTMHLIKESFEILSDLEHRLVLLDRSSKLSARTLNLESNRLNTESYDLNRQAHVVHLSTSVISRDIQHLNRRSTEAACENQKAAQETSQTTRVSVEILLFTTPFAIALQYFGAERAIFSFNRNPRSFFICIVILLIALRFFVAIIAHPEHVAKFLRRRLHRRGWRRNVSGDFEGKI</sequence>
<dbReference type="EMBL" id="MU006217">
    <property type="protein sequence ID" value="KAF2831927.1"/>
    <property type="molecule type" value="Genomic_DNA"/>
</dbReference>
<keyword evidence="3" id="KW-1185">Reference proteome</keyword>
<evidence type="ECO:0008006" key="4">
    <source>
        <dbReference type="Google" id="ProtNLM"/>
    </source>
</evidence>
<accession>A0A6A7AGY0</accession>
<keyword evidence="1" id="KW-0812">Transmembrane</keyword>
<evidence type="ECO:0000313" key="2">
    <source>
        <dbReference type="EMBL" id="KAF2831927.1"/>
    </source>
</evidence>
<keyword evidence="1" id="KW-1133">Transmembrane helix</keyword>
<dbReference type="AlphaFoldDB" id="A0A6A7AGY0"/>